<proteinExistence type="predicted"/>
<sequence>MTSKYKKSKGNRYKDNNEFAEEVLAKNNQHEVHRNPMRFGNK</sequence>
<gene>
    <name evidence="1" type="ORF">QPK24_19335</name>
</gene>
<dbReference type="RefSeq" id="WP_263621324.1">
    <property type="nucleotide sequence ID" value="NZ_CP127162.1"/>
</dbReference>
<reference evidence="1 2" key="1">
    <citation type="submission" date="2023-06" db="EMBL/GenBank/DDBJ databases">
        <title>Paenibacillus polygonum sp. nov., an endophytic bacterium, isolated from Polygonum lapathifolium L. in Nanji Wetland National Nature Reserve, South of Poyang Lake, Jiangxi Province, China.</title>
        <authorList>
            <person name="Yu Z."/>
        </authorList>
    </citation>
    <scope>NUCLEOTIDE SEQUENCE [LARGE SCALE GENOMIC DNA]</scope>
    <source>
        <strain evidence="1 2">C31</strain>
    </source>
</reference>
<name>A0ABY8WZ60_9BACL</name>
<evidence type="ECO:0000313" key="2">
    <source>
        <dbReference type="Proteomes" id="UP001236415"/>
    </source>
</evidence>
<dbReference type="EMBL" id="CP127162">
    <property type="protein sequence ID" value="WIV18502.1"/>
    <property type="molecule type" value="Genomic_DNA"/>
</dbReference>
<evidence type="ECO:0000313" key="1">
    <source>
        <dbReference type="EMBL" id="WIV18502.1"/>
    </source>
</evidence>
<protein>
    <recommendedName>
        <fullName evidence="3">Competence protein</fullName>
    </recommendedName>
</protein>
<keyword evidence="2" id="KW-1185">Reference proteome</keyword>
<accession>A0ABY8WZ60</accession>
<dbReference type="Proteomes" id="UP001236415">
    <property type="component" value="Chromosome"/>
</dbReference>
<evidence type="ECO:0008006" key="3">
    <source>
        <dbReference type="Google" id="ProtNLM"/>
    </source>
</evidence>
<organism evidence="1 2">
    <name type="scientific">Paenibacillus polygoni</name>
    <dbReference type="NCBI Taxonomy" id="3050112"/>
    <lineage>
        <taxon>Bacteria</taxon>
        <taxon>Bacillati</taxon>
        <taxon>Bacillota</taxon>
        <taxon>Bacilli</taxon>
        <taxon>Bacillales</taxon>
        <taxon>Paenibacillaceae</taxon>
        <taxon>Paenibacillus</taxon>
    </lineage>
</organism>